<evidence type="ECO:0000313" key="3">
    <source>
        <dbReference type="Proteomes" id="UP001151760"/>
    </source>
</evidence>
<comment type="caution">
    <text evidence="2">The sequence shown here is derived from an EMBL/GenBank/DDBJ whole genome shotgun (WGS) entry which is preliminary data.</text>
</comment>
<keyword evidence="1" id="KW-0732">Signal</keyword>
<organism evidence="2 3">
    <name type="scientific">Tanacetum coccineum</name>
    <dbReference type="NCBI Taxonomy" id="301880"/>
    <lineage>
        <taxon>Eukaryota</taxon>
        <taxon>Viridiplantae</taxon>
        <taxon>Streptophyta</taxon>
        <taxon>Embryophyta</taxon>
        <taxon>Tracheophyta</taxon>
        <taxon>Spermatophyta</taxon>
        <taxon>Magnoliopsida</taxon>
        <taxon>eudicotyledons</taxon>
        <taxon>Gunneridae</taxon>
        <taxon>Pentapetalae</taxon>
        <taxon>asterids</taxon>
        <taxon>campanulids</taxon>
        <taxon>Asterales</taxon>
        <taxon>Asteraceae</taxon>
        <taxon>Asteroideae</taxon>
        <taxon>Anthemideae</taxon>
        <taxon>Anthemidinae</taxon>
        <taxon>Tanacetum</taxon>
    </lineage>
</organism>
<name>A0ABQ5FSL5_9ASTR</name>
<dbReference type="Proteomes" id="UP001151760">
    <property type="component" value="Unassembled WGS sequence"/>
</dbReference>
<protein>
    <submittedName>
        <fullName evidence="2">Uncharacterized protein</fullName>
    </submittedName>
</protein>
<feature type="chain" id="PRO_5046181303" evidence="1">
    <location>
        <begin position="21"/>
        <end position="139"/>
    </location>
</feature>
<evidence type="ECO:0000256" key="1">
    <source>
        <dbReference type="SAM" id="SignalP"/>
    </source>
</evidence>
<feature type="signal peptide" evidence="1">
    <location>
        <begin position="1"/>
        <end position="20"/>
    </location>
</feature>
<reference evidence="2" key="1">
    <citation type="journal article" date="2022" name="Int. J. Mol. Sci.">
        <title>Draft Genome of Tanacetum Coccineum: Genomic Comparison of Closely Related Tanacetum-Family Plants.</title>
        <authorList>
            <person name="Yamashiro T."/>
            <person name="Shiraishi A."/>
            <person name="Nakayama K."/>
            <person name="Satake H."/>
        </authorList>
    </citation>
    <scope>NUCLEOTIDE SEQUENCE</scope>
</reference>
<proteinExistence type="predicted"/>
<keyword evidence="3" id="KW-1185">Reference proteome</keyword>
<reference evidence="2" key="2">
    <citation type="submission" date="2022-01" db="EMBL/GenBank/DDBJ databases">
        <authorList>
            <person name="Yamashiro T."/>
            <person name="Shiraishi A."/>
            <person name="Satake H."/>
            <person name="Nakayama K."/>
        </authorList>
    </citation>
    <scope>NUCLEOTIDE SEQUENCE</scope>
</reference>
<sequence length="139" mass="15819">MRLTLVVDVVHTVPVAAVFAFTCNDYCYQTSPSWGGIRGILDHLHGCPFEEVMSTFVIQDGFGRGENASLVVELGPWILSRRLTRSQERKVVWSLVSQERMARIEMERQLSSVQESQSDRKSPDSSDVTYRYLVLGIMY</sequence>
<gene>
    <name evidence="2" type="ORF">Tco_1017684</name>
</gene>
<dbReference type="EMBL" id="BQNB010017693">
    <property type="protein sequence ID" value="GJT66204.1"/>
    <property type="molecule type" value="Genomic_DNA"/>
</dbReference>
<evidence type="ECO:0000313" key="2">
    <source>
        <dbReference type="EMBL" id="GJT66204.1"/>
    </source>
</evidence>
<accession>A0ABQ5FSL5</accession>